<sequence length="483" mass="54103">MSCFVVRTTVSDKMAILLRKVWESVSNRSTSNSNSYSSSDRQQQMVYVQSSTGAFDRMPLDIFMIILKFLGPKEVAKLTVVCKSWKWIVSDNPLWIFFLKNHQESWDSICFAETHLRFGYPVQAFPNQMPQLSFMHIYGQRTQVPGSVIIDGGSGYCKFGWSKDASPSGRSATFLEFGNIESPMYSKLRHFFATIYSRMQVKKSAHPIVVSIPICHYEDTESAKAARRQLKEAIYMVLFDMCVPAVCAINQATLALYAARQTSGIVVNIGYHQTSVVPILHGKVMRKVGVEVVGMGALNLTGFLRDLMQQKNINFEPLSTVRSLKENLCYVALDYESELLKDTQASFEVSAEGWFNLSEERFQTGEILFQPRIAGVRTMGLQQAVALCMDHCLAAGLTGDDGWFKTVVLAGGTACLPGLAERLEKELQGLMSPSMSSGIRVIPPREADSAWSGAKLVSNLSTFPGSWCLTKKQFRHKYRRSLW</sequence>
<dbReference type="Gene3D" id="3.90.640.10">
    <property type="entry name" value="Actin, Chain A, domain 4"/>
    <property type="match status" value="1"/>
</dbReference>
<reference evidence="3" key="1">
    <citation type="submission" date="2019-08" db="EMBL/GenBank/DDBJ databases">
        <title>Reference gene set and small RNA set construction with multiple tissues from Davidia involucrata Baill.</title>
        <authorList>
            <person name="Yang H."/>
            <person name="Zhou C."/>
            <person name="Li G."/>
            <person name="Wang J."/>
            <person name="Gao P."/>
            <person name="Wang M."/>
            <person name="Wang R."/>
            <person name="Zhao Y."/>
        </authorList>
    </citation>
    <scope>NUCLEOTIDE SEQUENCE</scope>
    <source>
        <tissue evidence="3">Mixed with DoveR01_LX</tissue>
    </source>
</reference>
<dbReference type="PROSITE" id="PS50181">
    <property type="entry name" value="FBOX"/>
    <property type="match status" value="1"/>
</dbReference>
<gene>
    <name evidence="3" type="ORF">Din_015256</name>
</gene>
<proteinExistence type="inferred from homology"/>
<evidence type="ECO:0000313" key="3">
    <source>
        <dbReference type="EMBL" id="MPA45815.1"/>
    </source>
</evidence>
<organism evidence="3">
    <name type="scientific">Davidia involucrata</name>
    <name type="common">Dove tree</name>
    <dbReference type="NCBI Taxonomy" id="16924"/>
    <lineage>
        <taxon>Eukaryota</taxon>
        <taxon>Viridiplantae</taxon>
        <taxon>Streptophyta</taxon>
        <taxon>Embryophyta</taxon>
        <taxon>Tracheophyta</taxon>
        <taxon>Spermatophyta</taxon>
        <taxon>Magnoliopsida</taxon>
        <taxon>eudicotyledons</taxon>
        <taxon>Gunneridae</taxon>
        <taxon>Pentapetalae</taxon>
        <taxon>asterids</taxon>
        <taxon>Cornales</taxon>
        <taxon>Nyssaceae</taxon>
        <taxon>Davidia</taxon>
    </lineage>
</organism>
<name>A0A5B6ZP89_DAVIN</name>
<dbReference type="SUPFAM" id="SSF53067">
    <property type="entry name" value="Actin-like ATPase domain"/>
    <property type="match status" value="2"/>
</dbReference>
<dbReference type="Pfam" id="PF00022">
    <property type="entry name" value="Actin"/>
    <property type="match status" value="1"/>
</dbReference>
<dbReference type="InterPro" id="IPR001810">
    <property type="entry name" value="F-box_dom"/>
</dbReference>
<dbReference type="InterPro" id="IPR004000">
    <property type="entry name" value="Actin"/>
</dbReference>
<dbReference type="PANTHER" id="PTHR11937">
    <property type="entry name" value="ACTIN"/>
    <property type="match status" value="1"/>
</dbReference>
<dbReference type="InterPro" id="IPR036047">
    <property type="entry name" value="F-box-like_dom_sf"/>
</dbReference>
<evidence type="ECO:0000259" key="2">
    <source>
        <dbReference type="PROSITE" id="PS50181"/>
    </source>
</evidence>
<dbReference type="Gene3D" id="1.20.1280.50">
    <property type="match status" value="1"/>
</dbReference>
<dbReference type="SMART" id="SM00256">
    <property type="entry name" value="FBOX"/>
    <property type="match status" value="1"/>
</dbReference>
<dbReference type="EMBL" id="GHES01015256">
    <property type="protein sequence ID" value="MPA45815.1"/>
    <property type="molecule type" value="Transcribed_RNA"/>
</dbReference>
<protein>
    <submittedName>
        <fullName evidence="3">Putative actin-related protein 8</fullName>
    </submittedName>
</protein>
<comment type="similarity">
    <text evidence="1">Belongs to the actin family.</text>
</comment>
<dbReference type="Gene3D" id="3.30.420.40">
    <property type="match status" value="2"/>
</dbReference>
<evidence type="ECO:0000256" key="1">
    <source>
        <dbReference type="RuleBase" id="RU000487"/>
    </source>
</evidence>
<dbReference type="Pfam" id="PF00646">
    <property type="entry name" value="F-box"/>
    <property type="match status" value="1"/>
</dbReference>
<feature type="domain" description="F-box" evidence="2">
    <location>
        <begin position="52"/>
        <end position="98"/>
    </location>
</feature>
<dbReference type="InterPro" id="IPR043129">
    <property type="entry name" value="ATPase_NBD"/>
</dbReference>
<accession>A0A5B6ZP89</accession>
<dbReference type="SMART" id="SM00268">
    <property type="entry name" value="ACTIN"/>
    <property type="match status" value="1"/>
</dbReference>
<dbReference type="CDD" id="cd22156">
    <property type="entry name" value="F-box_AtARP8-like"/>
    <property type="match status" value="1"/>
</dbReference>
<dbReference type="AlphaFoldDB" id="A0A5B6ZP89"/>
<dbReference type="SUPFAM" id="SSF81383">
    <property type="entry name" value="F-box domain"/>
    <property type="match status" value="1"/>
</dbReference>